<evidence type="ECO:0000256" key="1">
    <source>
        <dbReference type="SAM" id="MobiDB-lite"/>
    </source>
</evidence>
<dbReference type="OrthoDB" id="1045822at2759"/>
<feature type="region of interest" description="Disordered" evidence="1">
    <location>
        <begin position="143"/>
        <end position="164"/>
    </location>
</feature>
<proteinExistence type="predicted"/>
<evidence type="ECO:0000313" key="3">
    <source>
        <dbReference type="Proteomes" id="UP000799441"/>
    </source>
</evidence>
<name>A0A9P4UMN9_9PEZI</name>
<dbReference type="PANTHER" id="PTHR15907">
    <property type="entry name" value="DUF614 FAMILY PROTEIN-RELATED"/>
    <property type="match status" value="1"/>
</dbReference>
<evidence type="ECO:0000313" key="2">
    <source>
        <dbReference type="EMBL" id="KAF2719008.1"/>
    </source>
</evidence>
<accession>A0A9P4UMN9</accession>
<dbReference type="Proteomes" id="UP000799441">
    <property type="component" value="Unassembled WGS sequence"/>
</dbReference>
<dbReference type="EMBL" id="MU003817">
    <property type="protein sequence ID" value="KAF2719008.1"/>
    <property type="molecule type" value="Genomic_DNA"/>
</dbReference>
<dbReference type="NCBIfam" id="TIGR01571">
    <property type="entry name" value="A_thal_Cys_rich"/>
    <property type="match status" value="1"/>
</dbReference>
<dbReference type="AlphaFoldDB" id="A0A9P4UMN9"/>
<sequence length="164" mass="18435">MAYQQHEEEWNNGLCSHCCGGDCSTCLASWFCSCFLYGRLSSRAKNFPRTEKADIEYANGSCCVWYATACFGFSWVPQMLRRQEIRQQFGIKGNGCNDCLAAFCCAPCSLAQMETELKDRAEKAKSAGLQQGYPVQAQGMVYGQQQQQQQPVAPEKQHMGHHQH</sequence>
<gene>
    <name evidence="2" type="ORF">K431DRAFT_287182</name>
</gene>
<organism evidence="2 3">
    <name type="scientific">Polychaeton citri CBS 116435</name>
    <dbReference type="NCBI Taxonomy" id="1314669"/>
    <lineage>
        <taxon>Eukaryota</taxon>
        <taxon>Fungi</taxon>
        <taxon>Dikarya</taxon>
        <taxon>Ascomycota</taxon>
        <taxon>Pezizomycotina</taxon>
        <taxon>Dothideomycetes</taxon>
        <taxon>Dothideomycetidae</taxon>
        <taxon>Capnodiales</taxon>
        <taxon>Capnodiaceae</taxon>
        <taxon>Polychaeton</taxon>
    </lineage>
</organism>
<keyword evidence="3" id="KW-1185">Reference proteome</keyword>
<reference evidence="2" key="1">
    <citation type="journal article" date="2020" name="Stud. Mycol.">
        <title>101 Dothideomycetes genomes: a test case for predicting lifestyles and emergence of pathogens.</title>
        <authorList>
            <person name="Haridas S."/>
            <person name="Albert R."/>
            <person name="Binder M."/>
            <person name="Bloem J."/>
            <person name="Labutti K."/>
            <person name="Salamov A."/>
            <person name="Andreopoulos B."/>
            <person name="Baker S."/>
            <person name="Barry K."/>
            <person name="Bills G."/>
            <person name="Bluhm B."/>
            <person name="Cannon C."/>
            <person name="Castanera R."/>
            <person name="Culley D."/>
            <person name="Daum C."/>
            <person name="Ezra D."/>
            <person name="Gonzalez J."/>
            <person name="Henrissat B."/>
            <person name="Kuo A."/>
            <person name="Liang C."/>
            <person name="Lipzen A."/>
            <person name="Lutzoni F."/>
            <person name="Magnuson J."/>
            <person name="Mondo S."/>
            <person name="Nolan M."/>
            <person name="Ohm R."/>
            <person name="Pangilinan J."/>
            <person name="Park H.-J."/>
            <person name="Ramirez L."/>
            <person name="Alfaro M."/>
            <person name="Sun H."/>
            <person name="Tritt A."/>
            <person name="Yoshinaga Y."/>
            <person name="Zwiers L.-H."/>
            <person name="Turgeon B."/>
            <person name="Goodwin S."/>
            <person name="Spatafora J."/>
            <person name="Crous P."/>
            <person name="Grigoriev I."/>
        </authorList>
    </citation>
    <scope>NUCLEOTIDE SEQUENCE</scope>
    <source>
        <strain evidence="2">CBS 116435</strain>
    </source>
</reference>
<protein>
    <submittedName>
        <fullName evidence="2">PLAC8-domain-containing protein</fullName>
    </submittedName>
</protein>
<dbReference type="InterPro" id="IPR006461">
    <property type="entry name" value="PLAC_motif_containing"/>
</dbReference>
<comment type="caution">
    <text evidence="2">The sequence shown here is derived from an EMBL/GenBank/DDBJ whole genome shotgun (WGS) entry which is preliminary data.</text>
</comment>
<dbReference type="Pfam" id="PF04749">
    <property type="entry name" value="PLAC8"/>
    <property type="match status" value="1"/>
</dbReference>